<name>A0A4Q9GM38_9MICO</name>
<evidence type="ECO:0000256" key="3">
    <source>
        <dbReference type="ARBA" id="ARBA00023012"/>
    </source>
</evidence>
<dbReference type="PANTHER" id="PTHR24421">
    <property type="entry name" value="NITRATE/NITRITE SENSOR PROTEIN NARX-RELATED"/>
    <property type="match status" value="1"/>
</dbReference>
<dbReference type="PANTHER" id="PTHR24421:SF61">
    <property type="entry name" value="OXYGEN SENSOR HISTIDINE KINASE NREB"/>
    <property type="match status" value="1"/>
</dbReference>
<keyword evidence="4" id="KW-1133">Transmembrane helix</keyword>
<evidence type="ECO:0000256" key="4">
    <source>
        <dbReference type="SAM" id="Phobius"/>
    </source>
</evidence>
<reference evidence="6" key="1">
    <citation type="submission" date="2019-02" db="EMBL/GenBank/DDBJ databases">
        <title>Glaciihabitans arcticus sp. nov., a psychrotolerant bacterium isolated from polar soil.</title>
        <authorList>
            <person name="Dahal R.H."/>
        </authorList>
    </citation>
    <scope>NUCLEOTIDE SEQUENCE [LARGE SCALE GENOMIC DNA]</scope>
    <source>
        <strain evidence="6">RP-3-7</strain>
    </source>
</reference>
<organism evidence="5 6">
    <name type="scientific">Glaciihabitans arcticus</name>
    <dbReference type="NCBI Taxonomy" id="2668039"/>
    <lineage>
        <taxon>Bacteria</taxon>
        <taxon>Bacillati</taxon>
        <taxon>Actinomycetota</taxon>
        <taxon>Actinomycetes</taxon>
        <taxon>Micrococcales</taxon>
        <taxon>Microbacteriaceae</taxon>
        <taxon>Glaciihabitans</taxon>
    </lineage>
</organism>
<dbReference type="Proteomes" id="UP000294194">
    <property type="component" value="Unassembled WGS sequence"/>
</dbReference>
<feature type="transmembrane region" description="Helical" evidence="4">
    <location>
        <begin position="72"/>
        <end position="92"/>
    </location>
</feature>
<feature type="transmembrane region" description="Helical" evidence="4">
    <location>
        <begin position="113"/>
        <end position="138"/>
    </location>
</feature>
<keyword evidence="1" id="KW-0808">Transferase</keyword>
<keyword evidence="2" id="KW-0418">Kinase</keyword>
<proteinExistence type="predicted"/>
<accession>A0A4Q9GM38</accession>
<dbReference type="GO" id="GO:0016301">
    <property type="term" value="F:kinase activity"/>
    <property type="evidence" value="ECO:0007669"/>
    <property type="project" value="UniProtKB-KW"/>
</dbReference>
<dbReference type="InterPro" id="IPR050482">
    <property type="entry name" value="Sensor_HK_TwoCompSys"/>
</dbReference>
<keyword evidence="6" id="KW-1185">Reference proteome</keyword>
<keyword evidence="4" id="KW-0812">Transmembrane</keyword>
<evidence type="ECO:0000256" key="1">
    <source>
        <dbReference type="ARBA" id="ARBA00022679"/>
    </source>
</evidence>
<feature type="transmembrane region" description="Helical" evidence="4">
    <location>
        <begin position="17"/>
        <end position="41"/>
    </location>
</feature>
<feature type="transmembrane region" description="Helical" evidence="4">
    <location>
        <begin position="48"/>
        <end position="66"/>
    </location>
</feature>
<protein>
    <submittedName>
        <fullName evidence="5">ATP-binding protein</fullName>
    </submittedName>
</protein>
<sequence>MSLGFPIHLASHGVSWAYARACHVTAAVCLLLTIASTLLLQTAYPERLLWPTTLALLPMLAMLWLLAWRPSLAATVGYLLIGSASIFWFVLASSQLYPTATTTDTFIFTLPKVALILIGGVGSGVLPAAGWMFAAFVFGGFATVLGAMPSGMPARLDGTTIIVVALLGIVLALIAAGRTRVLAAGPGLYRAARDEHLSTVRQSLEIRAAAMLHDTVLGNLAAIAEAGDEQLPRKLREQIERDLSALVGEEWLLGHGESAAETSTVWTTSRLAKVIDEIGARGLTIDVSGDLSALSRLAVDGATAVALAVRQCLVNVVDHAGTDRAEVVLYGSESDVSVMVVDAGVGFVIGETGSDRLGLRHSVRSRIEGVGGSVQLWSTPGRGTSVLIRVPASTDTEPGGSRASAAVRR</sequence>
<keyword evidence="4" id="KW-0472">Membrane</keyword>
<evidence type="ECO:0000256" key="2">
    <source>
        <dbReference type="ARBA" id="ARBA00022777"/>
    </source>
</evidence>
<dbReference type="RefSeq" id="WP_130982994.1">
    <property type="nucleotide sequence ID" value="NZ_SISG01000002.1"/>
</dbReference>
<dbReference type="GO" id="GO:0005524">
    <property type="term" value="F:ATP binding"/>
    <property type="evidence" value="ECO:0007669"/>
    <property type="project" value="UniProtKB-KW"/>
</dbReference>
<dbReference type="SUPFAM" id="SSF55874">
    <property type="entry name" value="ATPase domain of HSP90 chaperone/DNA topoisomerase II/histidine kinase"/>
    <property type="match status" value="1"/>
</dbReference>
<evidence type="ECO:0000313" key="5">
    <source>
        <dbReference type="EMBL" id="TBN55423.1"/>
    </source>
</evidence>
<dbReference type="InterPro" id="IPR036890">
    <property type="entry name" value="HATPase_C_sf"/>
</dbReference>
<feature type="transmembrane region" description="Helical" evidence="4">
    <location>
        <begin position="158"/>
        <end position="176"/>
    </location>
</feature>
<dbReference type="EMBL" id="SISG01000002">
    <property type="protein sequence ID" value="TBN55423.1"/>
    <property type="molecule type" value="Genomic_DNA"/>
</dbReference>
<keyword evidence="5" id="KW-0547">Nucleotide-binding</keyword>
<dbReference type="GO" id="GO:0000160">
    <property type="term" value="P:phosphorelay signal transduction system"/>
    <property type="evidence" value="ECO:0007669"/>
    <property type="project" value="UniProtKB-KW"/>
</dbReference>
<keyword evidence="3" id="KW-0902">Two-component regulatory system</keyword>
<evidence type="ECO:0000313" key="6">
    <source>
        <dbReference type="Proteomes" id="UP000294194"/>
    </source>
</evidence>
<keyword evidence="5" id="KW-0067">ATP-binding</keyword>
<dbReference type="Gene3D" id="3.30.565.10">
    <property type="entry name" value="Histidine kinase-like ATPase, C-terminal domain"/>
    <property type="match status" value="1"/>
</dbReference>
<gene>
    <name evidence="5" type="ORF">EYE40_14535</name>
</gene>
<dbReference type="AlphaFoldDB" id="A0A4Q9GM38"/>
<comment type="caution">
    <text evidence="5">The sequence shown here is derived from an EMBL/GenBank/DDBJ whole genome shotgun (WGS) entry which is preliminary data.</text>
</comment>